<comment type="caution">
    <text evidence="1">The sequence shown here is derived from an EMBL/GenBank/DDBJ whole genome shotgun (WGS) entry which is preliminary data.</text>
</comment>
<dbReference type="EMBL" id="JBBWWQ010000004">
    <property type="protein sequence ID" value="KAK8949063.1"/>
    <property type="molecule type" value="Genomic_DNA"/>
</dbReference>
<dbReference type="AlphaFoldDB" id="A0AAP0BTI9"/>
<dbReference type="Proteomes" id="UP001418222">
    <property type="component" value="Unassembled WGS sequence"/>
</dbReference>
<sequence>MPLPKEVMERLAKSREETALRAAALMDLSAPARRFAEFGSAKRARPFPPEAEHIFADLKNTLAHGSDSSNRSALAPHDKDFVDLTTEQDQGGELMEFLLQVLS</sequence>
<organism evidence="1 2">
    <name type="scientific">Platanthera zijinensis</name>
    <dbReference type="NCBI Taxonomy" id="2320716"/>
    <lineage>
        <taxon>Eukaryota</taxon>
        <taxon>Viridiplantae</taxon>
        <taxon>Streptophyta</taxon>
        <taxon>Embryophyta</taxon>
        <taxon>Tracheophyta</taxon>
        <taxon>Spermatophyta</taxon>
        <taxon>Magnoliopsida</taxon>
        <taxon>Liliopsida</taxon>
        <taxon>Asparagales</taxon>
        <taxon>Orchidaceae</taxon>
        <taxon>Orchidoideae</taxon>
        <taxon>Orchideae</taxon>
        <taxon>Orchidinae</taxon>
        <taxon>Platanthera</taxon>
    </lineage>
</organism>
<evidence type="ECO:0000313" key="1">
    <source>
        <dbReference type="EMBL" id="KAK8949063.1"/>
    </source>
</evidence>
<protein>
    <submittedName>
        <fullName evidence="1">Uncharacterized protein</fullName>
    </submittedName>
</protein>
<name>A0AAP0BTI9_9ASPA</name>
<evidence type="ECO:0000313" key="2">
    <source>
        <dbReference type="Proteomes" id="UP001418222"/>
    </source>
</evidence>
<keyword evidence="2" id="KW-1185">Reference proteome</keyword>
<reference evidence="1 2" key="1">
    <citation type="journal article" date="2022" name="Nat. Plants">
        <title>Genomes of leafy and leafless Platanthera orchids illuminate the evolution of mycoheterotrophy.</title>
        <authorList>
            <person name="Li M.H."/>
            <person name="Liu K.W."/>
            <person name="Li Z."/>
            <person name="Lu H.C."/>
            <person name="Ye Q.L."/>
            <person name="Zhang D."/>
            <person name="Wang J.Y."/>
            <person name="Li Y.F."/>
            <person name="Zhong Z.M."/>
            <person name="Liu X."/>
            <person name="Yu X."/>
            <person name="Liu D.K."/>
            <person name="Tu X.D."/>
            <person name="Liu B."/>
            <person name="Hao Y."/>
            <person name="Liao X.Y."/>
            <person name="Jiang Y.T."/>
            <person name="Sun W.H."/>
            <person name="Chen J."/>
            <person name="Chen Y.Q."/>
            <person name="Ai Y."/>
            <person name="Zhai J.W."/>
            <person name="Wu S.S."/>
            <person name="Zhou Z."/>
            <person name="Hsiao Y.Y."/>
            <person name="Wu W.L."/>
            <person name="Chen Y.Y."/>
            <person name="Lin Y.F."/>
            <person name="Hsu J.L."/>
            <person name="Li C.Y."/>
            <person name="Wang Z.W."/>
            <person name="Zhao X."/>
            <person name="Zhong W.Y."/>
            <person name="Ma X.K."/>
            <person name="Ma L."/>
            <person name="Huang J."/>
            <person name="Chen G.Z."/>
            <person name="Huang M.Z."/>
            <person name="Huang L."/>
            <person name="Peng D.H."/>
            <person name="Luo Y.B."/>
            <person name="Zou S.Q."/>
            <person name="Chen S.P."/>
            <person name="Lan S."/>
            <person name="Tsai W.C."/>
            <person name="Van de Peer Y."/>
            <person name="Liu Z.J."/>
        </authorList>
    </citation>
    <scope>NUCLEOTIDE SEQUENCE [LARGE SCALE GENOMIC DNA]</scope>
    <source>
        <strain evidence="1">Lor287</strain>
    </source>
</reference>
<gene>
    <name evidence="1" type="ORF">KSP39_PZI005168</name>
</gene>
<proteinExistence type="predicted"/>
<accession>A0AAP0BTI9</accession>